<organism evidence="1 2">
    <name type="scientific">Enterocloster lavalensis</name>
    <dbReference type="NCBI Taxonomy" id="460384"/>
    <lineage>
        <taxon>Bacteria</taxon>
        <taxon>Bacillati</taxon>
        <taxon>Bacillota</taxon>
        <taxon>Clostridia</taxon>
        <taxon>Lachnospirales</taxon>
        <taxon>Lachnospiraceae</taxon>
        <taxon>Enterocloster</taxon>
    </lineage>
</organism>
<dbReference type="STRING" id="460384.SAMN05216313_1443"/>
<sequence length="164" mass="19267">MLIGNPDKFAFLLEIVPEWSDDTFINGMLYVFINGAQYPKTLRTTTLSDDIYYLVDNSSFIHPKVNDELFSLDAKTLFEKLCEITFPPAMEDNNDFDYLIPLTELASEKYQIYIVSSKMSIKILVGHYIDNDQIYFDDEVSMGLEEFEVIKQKMQNYYLKYIKR</sequence>
<name>A0A1I0K300_9FIRM</name>
<keyword evidence="2" id="KW-1185">Reference proteome</keyword>
<gene>
    <name evidence="1" type="ORF">SAMN05216313_1443</name>
</gene>
<dbReference type="Proteomes" id="UP000198508">
    <property type="component" value="Unassembled WGS sequence"/>
</dbReference>
<dbReference type="EMBL" id="FOIM01000044">
    <property type="protein sequence ID" value="SEU17787.1"/>
    <property type="molecule type" value="Genomic_DNA"/>
</dbReference>
<dbReference type="RefSeq" id="WP_092370980.1">
    <property type="nucleotide sequence ID" value="NZ_FOIM01000044.1"/>
</dbReference>
<evidence type="ECO:0000313" key="2">
    <source>
        <dbReference type="Proteomes" id="UP000198508"/>
    </source>
</evidence>
<dbReference type="Pfam" id="PF15593">
    <property type="entry name" value="Imm42"/>
    <property type="match status" value="1"/>
</dbReference>
<accession>A0A1I0K300</accession>
<protein>
    <submittedName>
        <fullName evidence="1">Immunity protein 42</fullName>
    </submittedName>
</protein>
<reference evidence="2" key="1">
    <citation type="submission" date="2016-10" db="EMBL/GenBank/DDBJ databases">
        <authorList>
            <person name="Varghese N."/>
            <person name="Submissions S."/>
        </authorList>
    </citation>
    <scope>NUCLEOTIDE SEQUENCE [LARGE SCALE GENOMIC DNA]</scope>
    <source>
        <strain evidence="2">NLAE-zl-G277</strain>
    </source>
</reference>
<proteinExistence type="predicted"/>
<evidence type="ECO:0000313" key="1">
    <source>
        <dbReference type="EMBL" id="SEU17787.1"/>
    </source>
</evidence>
<dbReference type="InterPro" id="IPR028958">
    <property type="entry name" value="Imm42"/>
</dbReference>
<dbReference type="AlphaFoldDB" id="A0A1I0K300"/>
<dbReference type="GeneID" id="93279567"/>